<dbReference type="GeneID" id="88767634"/>
<dbReference type="AlphaFoldDB" id="T2JSN9"/>
<feature type="chain" id="PRO_5004602400" description="Nonspecific acid phosphatase" evidence="1">
    <location>
        <begin position="36"/>
        <end position="357"/>
    </location>
</feature>
<name>T2JSN9_CROWT</name>
<accession>T2JSN9</accession>
<sequence>MNFPNINRNTISFFLTVLLSMFCFGGTLGCLPAYAALDSWNDTSTKQEIIDFVEQVIADEVPVKDRIAVFDNDGTLWAERPHYFQEDFIDNRLSNLPTNKVSKLLKMTQKKINETGENPISEEGKISLSESTVTLEVTTDEYNTLAHDFLVTTKHNQLASGDDEGYERFDTEYINLTYKPVIELVNYLKENDFKVYICSGGGIYFVRSFSDEAYGIPTEEVIGSAIKTVYVESDNTVIRELGLAHYDDKEGKPVGIELFIGKRPLIAVGNSGGDFQMFKYTDSGVDNSLIVLINHDDCEREYEYNNVPGDMSCDGESCNKSLDYAQDHDNWIVASMKDDFKTIFASKPSRNTPICAK</sequence>
<proteinExistence type="predicted"/>
<reference evidence="2 3" key="1">
    <citation type="submission" date="2013-01" db="EMBL/GenBank/DDBJ databases">
        <authorList>
            <person name="Bench S."/>
        </authorList>
    </citation>
    <scope>NUCLEOTIDE SEQUENCE [LARGE SCALE GENOMIC DNA]</scope>
    <source>
        <strain evidence="2 3">WH 0402</strain>
    </source>
</reference>
<dbReference type="Gene3D" id="3.40.50.1000">
    <property type="entry name" value="HAD superfamily/HAD-like"/>
    <property type="match status" value="1"/>
</dbReference>
<dbReference type="Proteomes" id="UP000018130">
    <property type="component" value="Unassembled WGS sequence"/>
</dbReference>
<feature type="signal peptide" evidence="1">
    <location>
        <begin position="1"/>
        <end position="35"/>
    </location>
</feature>
<evidence type="ECO:0008006" key="4">
    <source>
        <dbReference type="Google" id="ProtNLM"/>
    </source>
</evidence>
<dbReference type="RefSeq" id="WP_081485108.1">
    <property type="nucleotide sequence ID" value="NZ_CAQN01000692.1"/>
</dbReference>
<comment type="caution">
    <text evidence="2">The sequence shown here is derived from an EMBL/GenBank/DDBJ whole genome shotgun (WGS) entry which is preliminary data.</text>
</comment>
<evidence type="ECO:0000256" key="1">
    <source>
        <dbReference type="SAM" id="SignalP"/>
    </source>
</evidence>
<evidence type="ECO:0000313" key="3">
    <source>
        <dbReference type="Proteomes" id="UP000018130"/>
    </source>
</evidence>
<gene>
    <name evidence="2" type="ORF">CWATWH0402_4768</name>
</gene>
<dbReference type="CDD" id="cd01427">
    <property type="entry name" value="HAD_like"/>
    <property type="match status" value="1"/>
</dbReference>
<dbReference type="EMBL" id="CAQN01000692">
    <property type="protein sequence ID" value="CCQ68066.1"/>
    <property type="molecule type" value="Genomic_DNA"/>
</dbReference>
<dbReference type="InterPro" id="IPR036412">
    <property type="entry name" value="HAD-like_sf"/>
</dbReference>
<dbReference type="SUPFAM" id="SSF56784">
    <property type="entry name" value="HAD-like"/>
    <property type="match status" value="1"/>
</dbReference>
<dbReference type="InterPro" id="IPR023214">
    <property type="entry name" value="HAD_sf"/>
</dbReference>
<reference evidence="2 3" key="2">
    <citation type="submission" date="2013-09" db="EMBL/GenBank/DDBJ databases">
        <title>Whole genome comparison of six Crocosphaera watsonii strains with differing phenotypes.</title>
        <authorList>
            <person name="Bench S.R."/>
            <person name="Heller P."/>
            <person name="Frank I."/>
            <person name="Arciniega M."/>
            <person name="Shilova I.N."/>
            <person name="Zehr J.P."/>
        </authorList>
    </citation>
    <scope>NUCLEOTIDE SEQUENCE [LARGE SCALE GENOMIC DNA]</scope>
    <source>
        <strain evidence="2 3">WH 0402</strain>
    </source>
</reference>
<keyword evidence="1" id="KW-0732">Signal</keyword>
<evidence type="ECO:0000313" key="2">
    <source>
        <dbReference type="EMBL" id="CCQ68066.1"/>
    </source>
</evidence>
<protein>
    <recommendedName>
        <fullName evidence="4">Nonspecific acid phosphatase</fullName>
    </recommendedName>
</protein>
<organism evidence="2 3">
    <name type="scientific">Crocosphaera watsonii WH 0402</name>
    <dbReference type="NCBI Taxonomy" id="1284629"/>
    <lineage>
        <taxon>Bacteria</taxon>
        <taxon>Bacillati</taxon>
        <taxon>Cyanobacteriota</taxon>
        <taxon>Cyanophyceae</taxon>
        <taxon>Oscillatoriophycideae</taxon>
        <taxon>Chroococcales</taxon>
        <taxon>Aphanothecaceae</taxon>
        <taxon>Crocosphaera</taxon>
    </lineage>
</organism>